<evidence type="ECO:0000313" key="1">
    <source>
        <dbReference type="EMBL" id="CAI0393739.1"/>
    </source>
</evidence>
<sequence>MPTVWRRGVHYFEGLKAANIPNELIEKGQSRVIDSSLILIHERAKLKAELLCVSEGVVASASLIGV</sequence>
<comment type="caution">
    <text evidence="1">The sequence shown here is derived from an EMBL/GenBank/DDBJ whole genome shotgun (WGS) entry which is preliminary data.</text>
</comment>
<protein>
    <submittedName>
        <fullName evidence="1">Uncharacterized protein</fullName>
    </submittedName>
</protein>
<organism evidence="1 2">
    <name type="scientific">Linum tenue</name>
    <dbReference type="NCBI Taxonomy" id="586396"/>
    <lineage>
        <taxon>Eukaryota</taxon>
        <taxon>Viridiplantae</taxon>
        <taxon>Streptophyta</taxon>
        <taxon>Embryophyta</taxon>
        <taxon>Tracheophyta</taxon>
        <taxon>Spermatophyta</taxon>
        <taxon>Magnoliopsida</taxon>
        <taxon>eudicotyledons</taxon>
        <taxon>Gunneridae</taxon>
        <taxon>Pentapetalae</taxon>
        <taxon>rosids</taxon>
        <taxon>fabids</taxon>
        <taxon>Malpighiales</taxon>
        <taxon>Linaceae</taxon>
        <taxon>Linum</taxon>
    </lineage>
</organism>
<name>A0AAV0I992_9ROSI</name>
<evidence type="ECO:0000313" key="2">
    <source>
        <dbReference type="Proteomes" id="UP001154282"/>
    </source>
</evidence>
<reference evidence="1" key="1">
    <citation type="submission" date="2022-08" db="EMBL/GenBank/DDBJ databases">
        <authorList>
            <person name="Gutierrez-Valencia J."/>
        </authorList>
    </citation>
    <scope>NUCLEOTIDE SEQUENCE</scope>
</reference>
<dbReference type="Proteomes" id="UP001154282">
    <property type="component" value="Unassembled WGS sequence"/>
</dbReference>
<keyword evidence="2" id="KW-1185">Reference proteome</keyword>
<gene>
    <name evidence="1" type="ORF">LITE_LOCUS8055</name>
</gene>
<proteinExistence type="predicted"/>
<dbReference type="AlphaFoldDB" id="A0AAV0I992"/>
<dbReference type="EMBL" id="CAMGYJ010000003">
    <property type="protein sequence ID" value="CAI0393739.1"/>
    <property type="molecule type" value="Genomic_DNA"/>
</dbReference>
<accession>A0AAV0I992</accession>